<dbReference type="PANTHER" id="PTHR12659:SF7">
    <property type="entry name" value="CROSSVEINLESS C, ISOFORM C"/>
    <property type="match status" value="1"/>
</dbReference>
<sequence>MARPPAPRPNQLAPEMLPMTPRRVKTTSITRNSIITSEPAKGTPNGLISMVGMCDSVYDNVPGKRNRRIEETNQLPVPEHEASLSALQQVSEAIGNLTKRSEAREQHLSYGENGEDQQQPECSAEYRIKMSRLEEEARDCCDWLRLAGFAYYARLFQENKFPIDLKNLYADSQQLDSETLLALTKRLVTLNRTAIMRMDRVVLRPRNSARDDSSFYDDEHNRWQHRHSNNINRCNEPIYGVGRNLVSTRPDHRAEEAARSPKNETDVPQPAREGRGLQRSQSERIKERARAFMKKIDIRSSSRRRPGRDAGELVIGDPVLVSFDSASPESTRMFQNAMHAGASTPRVDYGGRLGGSRDVRRQGFVLTSPQSYDPPQHGQVSSVTLPSRSRREQSVPPPRLPDYPGFYELSPRGGAGRYDYLTQSESRARSLARRDEPHPLSSSSSSRPPAAFHTFSPPSLHPDGYFVHDDVDAMASPYSSLQRRTPAPNTASLTRPPPTKSAQLHVVRTGEIKMSQSSLDAATDSEEHSAQSAQSAHQRRDSGVGSSLSRSPSGPSAQRVRASVLVPAAPFLIAHNNNQAPTAHHNPNNSSSGCGSWTSASSGASRSRPPGYVAPLSSSVASSLSNKEEDVFFSDQDLPRTIDALSIVDLTRNRKLAFFRITAMLERYMGQGAVKLGSPNGNSAAVKNWALQKLRKFRGVDENNEVAFGVPLEYLMRFLRSMSAETVGIFRKNGVRSRILEMRETADLFTEKDVFAGDNRLVAAQVHDAADLLKQYFRDLPEPLMTTRNSEISIHIYQNVPESERIRAMQHAMLLLPDENREALQTLLFFLHDVARHSDTNNMNAQNLAVCFTPSLFQLSASRLNQVQTGRRHRTVGGSGLPSEKEMKEQSAAQACLTEMITDCRRLFMLPEWCTVESNGFEEEFPNLNHLGGCGYRSYLVRKMSDLIKEHQERWKGYANEWSSDGVDVSSKKSNDSHPLRFVRAVTEIDGPPREILHRIMKERPVWDNATINWRHIDTLQSDTDIFQHVQSDAVGHPTRDYHVVRMHKLDIKDTRGSCALVERSIHCPEVHLLGGLRAVVLDNRVFIEPHHGRSRVTMLQRIDMRGRGSQWYSRIYPAVVGRQLARLRDSFLKFPDEGPETKV</sequence>
<dbReference type="PROSITE" id="PS50848">
    <property type="entry name" value="START"/>
    <property type="match status" value="1"/>
</dbReference>
<feature type="compositionally biased region" description="Basic and acidic residues" evidence="3">
    <location>
        <begin position="250"/>
        <end position="265"/>
    </location>
</feature>
<feature type="region of interest" description="Disordered" evidence="3">
    <location>
        <begin position="514"/>
        <end position="560"/>
    </location>
</feature>
<feature type="compositionally biased region" description="Polar residues" evidence="3">
    <location>
        <begin position="478"/>
        <end position="493"/>
    </location>
</feature>
<dbReference type="GO" id="GO:0005096">
    <property type="term" value="F:GTPase activator activity"/>
    <property type="evidence" value="ECO:0007669"/>
    <property type="project" value="UniProtKB-KW"/>
</dbReference>
<evidence type="ECO:0000313" key="6">
    <source>
        <dbReference type="EMBL" id="CAJ0581068.1"/>
    </source>
</evidence>
<dbReference type="Proteomes" id="UP001177023">
    <property type="component" value="Unassembled WGS sequence"/>
</dbReference>
<evidence type="ECO:0000313" key="7">
    <source>
        <dbReference type="Proteomes" id="UP001177023"/>
    </source>
</evidence>
<proteinExistence type="predicted"/>
<dbReference type="GO" id="GO:0007165">
    <property type="term" value="P:signal transduction"/>
    <property type="evidence" value="ECO:0007669"/>
    <property type="project" value="InterPro"/>
</dbReference>
<dbReference type="Pfam" id="PF00620">
    <property type="entry name" value="RhoGAP"/>
    <property type="match status" value="1"/>
</dbReference>
<dbReference type="EMBL" id="CATQJA010002662">
    <property type="protein sequence ID" value="CAJ0581068.1"/>
    <property type="molecule type" value="Genomic_DNA"/>
</dbReference>
<dbReference type="PROSITE" id="PS50238">
    <property type="entry name" value="RHOGAP"/>
    <property type="match status" value="1"/>
</dbReference>
<keyword evidence="2" id="KW-0597">Phosphoprotein</keyword>
<dbReference type="InterPro" id="IPR023393">
    <property type="entry name" value="START-like_dom_sf"/>
</dbReference>
<feature type="compositionally biased region" description="Low complexity" evidence="3">
    <location>
        <begin position="590"/>
        <end position="617"/>
    </location>
</feature>
<keyword evidence="7" id="KW-1185">Reference proteome</keyword>
<feature type="region of interest" description="Disordered" evidence="3">
    <location>
        <begin position="578"/>
        <end position="617"/>
    </location>
</feature>
<dbReference type="SMART" id="SM00324">
    <property type="entry name" value="RhoGAP"/>
    <property type="match status" value="1"/>
</dbReference>
<feature type="compositionally biased region" description="Polar residues" evidence="3">
    <location>
        <begin position="578"/>
        <end position="589"/>
    </location>
</feature>
<feature type="compositionally biased region" description="Polar residues" evidence="3">
    <location>
        <begin position="366"/>
        <end position="387"/>
    </location>
</feature>
<accession>A0AA36D4S1</accession>
<dbReference type="InterPro" id="IPR002913">
    <property type="entry name" value="START_lipid-bd_dom"/>
</dbReference>
<evidence type="ECO:0000259" key="4">
    <source>
        <dbReference type="PROSITE" id="PS50238"/>
    </source>
</evidence>
<gene>
    <name evidence="6" type="ORF">MSPICULIGERA_LOCUS19237</name>
</gene>
<evidence type="ECO:0008006" key="8">
    <source>
        <dbReference type="Google" id="ProtNLM"/>
    </source>
</evidence>
<organism evidence="6 7">
    <name type="scientific">Mesorhabditis spiculigera</name>
    <dbReference type="NCBI Taxonomy" id="96644"/>
    <lineage>
        <taxon>Eukaryota</taxon>
        <taxon>Metazoa</taxon>
        <taxon>Ecdysozoa</taxon>
        <taxon>Nematoda</taxon>
        <taxon>Chromadorea</taxon>
        <taxon>Rhabditida</taxon>
        <taxon>Rhabditina</taxon>
        <taxon>Rhabditomorpha</taxon>
        <taxon>Rhabditoidea</taxon>
        <taxon>Rhabditidae</taxon>
        <taxon>Mesorhabditinae</taxon>
        <taxon>Mesorhabditis</taxon>
    </lineage>
</organism>
<dbReference type="GO" id="GO:0030036">
    <property type="term" value="P:actin cytoskeleton organization"/>
    <property type="evidence" value="ECO:0007669"/>
    <property type="project" value="TreeGrafter"/>
</dbReference>
<feature type="region of interest" description="Disordered" evidence="3">
    <location>
        <begin position="250"/>
        <end position="285"/>
    </location>
</feature>
<dbReference type="Pfam" id="PF01852">
    <property type="entry name" value="START"/>
    <property type="match status" value="1"/>
</dbReference>
<dbReference type="InterPro" id="IPR013761">
    <property type="entry name" value="SAM/pointed_sf"/>
</dbReference>
<feature type="compositionally biased region" description="Basic and acidic residues" evidence="3">
    <location>
        <begin position="426"/>
        <end position="438"/>
    </location>
</feature>
<dbReference type="InterPro" id="IPR000198">
    <property type="entry name" value="RhoGAP_dom"/>
</dbReference>
<dbReference type="GO" id="GO:0035023">
    <property type="term" value="P:regulation of Rho protein signal transduction"/>
    <property type="evidence" value="ECO:0007669"/>
    <property type="project" value="TreeGrafter"/>
</dbReference>
<comment type="caution">
    <text evidence="6">The sequence shown here is derived from an EMBL/GenBank/DDBJ whole genome shotgun (WGS) entry which is preliminary data.</text>
</comment>
<dbReference type="Gene3D" id="1.10.287.2070">
    <property type="match status" value="1"/>
</dbReference>
<keyword evidence="1" id="KW-0343">GTPase activation</keyword>
<dbReference type="InterPro" id="IPR008936">
    <property type="entry name" value="Rho_GTPase_activation_prot"/>
</dbReference>
<feature type="domain" description="START" evidence="5">
    <location>
        <begin position="941"/>
        <end position="1127"/>
    </location>
</feature>
<feature type="region of interest" description="Disordered" evidence="3">
    <location>
        <begin position="478"/>
        <end position="501"/>
    </location>
</feature>
<dbReference type="SMART" id="SM00234">
    <property type="entry name" value="START"/>
    <property type="match status" value="1"/>
</dbReference>
<dbReference type="AlphaFoldDB" id="A0AA36D4S1"/>
<dbReference type="SUPFAM" id="SSF47769">
    <property type="entry name" value="SAM/Pointed domain"/>
    <property type="match status" value="1"/>
</dbReference>
<feature type="non-terminal residue" evidence="6">
    <location>
        <position position="1"/>
    </location>
</feature>
<protein>
    <recommendedName>
        <fullName evidence="8">Rho GTPase-activating protein 7</fullName>
    </recommendedName>
</protein>
<feature type="domain" description="Rho-GAP" evidence="4">
    <location>
        <begin position="689"/>
        <end position="908"/>
    </location>
</feature>
<feature type="compositionally biased region" description="Basic and acidic residues" evidence="3">
    <location>
        <begin position="272"/>
        <end position="285"/>
    </location>
</feature>
<dbReference type="SUPFAM" id="SSF48350">
    <property type="entry name" value="GTPase activation domain, GAP"/>
    <property type="match status" value="1"/>
</dbReference>
<evidence type="ECO:0000256" key="1">
    <source>
        <dbReference type="ARBA" id="ARBA00022468"/>
    </source>
</evidence>
<dbReference type="PANTHER" id="PTHR12659">
    <property type="entry name" value="RHO-TYPE GTPASE ACTIVATING PROTEIN"/>
    <property type="match status" value="1"/>
</dbReference>
<feature type="compositionally biased region" description="Low complexity" evidence="3">
    <location>
        <begin position="543"/>
        <end position="556"/>
    </location>
</feature>
<dbReference type="SUPFAM" id="SSF55961">
    <property type="entry name" value="Bet v1-like"/>
    <property type="match status" value="1"/>
</dbReference>
<name>A0AA36D4S1_9BILA</name>
<evidence type="ECO:0000256" key="3">
    <source>
        <dbReference type="SAM" id="MobiDB-lite"/>
    </source>
</evidence>
<dbReference type="GO" id="GO:0008289">
    <property type="term" value="F:lipid binding"/>
    <property type="evidence" value="ECO:0007669"/>
    <property type="project" value="InterPro"/>
</dbReference>
<evidence type="ECO:0000259" key="5">
    <source>
        <dbReference type="PROSITE" id="PS50848"/>
    </source>
</evidence>
<dbReference type="Gene3D" id="3.30.530.20">
    <property type="match status" value="1"/>
</dbReference>
<feature type="region of interest" description="Disordered" evidence="3">
    <location>
        <begin position="366"/>
        <end position="456"/>
    </location>
</feature>
<evidence type="ECO:0000256" key="2">
    <source>
        <dbReference type="ARBA" id="ARBA00022553"/>
    </source>
</evidence>
<reference evidence="6" key="1">
    <citation type="submission" date="2023-06" db="EMBL/GenBank/DDBJ databases">
        <authorList>
            <person name="Delattre M."/>
        </authorList>
    </citation>
    <scope>NUCLEOTIDE SEQUENCE</scope>
    <source>
        <strain evidence="6">AF72</strain>
    </source>
</reference>
<dbReference type="Gene3D" id="1.10.555.10">
    <property type="entry name" value="Rho GTPase activation protein"/>
    <property type="match status" value="1"/>
</dbReference>